<dbReference type="InterPro" id="IPR036188">
    <property type="entry name" value="FAD/NAD-bd_sf"/>
</dbReference>
<dbReference type="AlphaFoldDB" id="A0A7G9Z0L5"/>
<accession>A0A7G9Z0L5</accession>
<proteinExistence type="predicted"/>
<name>A0A7G9Z0L5_9EURY</name>
<evidence type="ECO:0008006" key="2">
    <source>
        <dbReference type="Google" id="ProtNLM"/>
    </source>
</evidence>
<reference evidence="1" key="1">
    <citation type="submission" date="2020-06" db="EMBL/GenBank/DDBJ databases">
        <title>Unique genomic features of the anaerobic methanotrophic archaea.</title>
        <authorList>
            <person name="Chadwick G.L."/>
            <person name="Skennerton C.T."/>
            <person name="Laso-Perez R."/>
            <person name="Leu A.O."/>
            <person name="Speth D.R."/>
            <person name="Yu H."/>
            <person name="Morgan-Lang C."/>
            <person name="Hatzenpichler R."/>
            <person name="Goudeau D."/>
            <person name="Malmstrom R."/>
            <person name="Brazelton W.J."/>
            <person name="Woyke T."/>
            <person name="Hallam S.J."/>
            <person name="Tyson G.W."/>
            <person name="Wegener G."/>
            <person name="Boetius A."/>
            <person name="Orphan V."/>
        </authorList>
    </citation>
    <scope>NUCLEOTIDE SEQUENCE</scope>
</reference>
<dbReference type="Gene3D" id="3.50.50.100">
    <property type="match status" value="1"/>
</dbReference>
<protein>
    <recommendedName>
        <fullName evidence="2">FAD/NAD(P)-binding domain-containing protein</fullName>
    </recommendedName>
</protein>
<gene>
    <name evidence="1" type="ORF">BHOFEJJL_00018</name>
</gene>
<dbReference type="SUPFAM" id="SSF51905">
    <property type="entry name" value="FAD/NAD(P)-binding domain"/>
    <property type="match status" value="1"/>
</dbReference>
<dbReference type="EMBL" id="MT631551">
    <property type="protein sequence ID" value="QNO53799.1"/>
    <property type="molecule type" value="Genomic_DNA"/>
</dbReference>
<organism evidence="1">
    <name type="scientific">Candidatus Methanophagaceae archaeon ANME-1 ERB6</name>
    <dbReference type="NCBI Taxonomy" id="2759912"/>
    <lineage>
        <taxon>Archaea</taxon>
        <taxon>Methanobacteriati</taxon>
        <taxon>Methanobacteriota</taxon>
        <taxon>Stenosarchaea group</taxon>
        <taxon>Methanomicrobia</taxon>
        <taxon>Candidatus Methanophagales</taxon>
        <taxon>Candidatus Methanophagaceae</taxon>
    </lineage>
</organism>
<evidence type="ECO:0000313" key="1">
    <source>
        <dbReference type="EMBL" id="QNO53799.1"/>
    </source>
</evidence>
<sequence>MKVIVLGCGFGGVEVASELSELRNRSKEIDIFMIDRRTRLEYQAAHPEILSGKVTAEKISGDLNKFAAGINAKGLLQFNKH</sequence>